<gene>
    <name evidence="10" type="ORF">METZ01_LOCUS39777</name>
</gene>
<dbReference type="GO" id="GO:0008312">
    <property type="term" value="F:7S RNA binding"/>
    <property type="evidence" value="ECO:0007669"/>
    <property type="project" value="InterPro"/>
</dbReference>
<dbReference type="SUPFAM" id="SSF52540">
    <property type="entry name" value="P-loop containing nucleoside triphosphate hydrolases"/>
    <property type="match status" value="1"/>
</dbReference>
<dbReference type="Gene3D" id="3.40.50.300">
    <property type="entry name" value="P-loop containing nucleotide triphosphate hydrolases"/>
    <property type="match status" value="1"/>
</dbReference>
<protein>
    <recommendedName>
        <fullName evidence="8">signal-recognition-particle GTPase</fullName>
        <ecNumber evidence="8">3.6.5.4</ecNumber>
    </recommendedName>
</protein>
<dbReference type="NCBIfam" id="TIGR00959">
    <property type="entry name" value="ffh"/>
    <property type="match status" value="1"/>
</dbReference>
<evidence type="ECO:0000256" key="1">
    <source>
        <dbReference type="ARBA" id="ARBA00005450"/>
    </source>
</evidence>
<accession>A0A381RC60</accession>
<organism evidence="10">
    <name type="scientific">marine metagenome</name>
    <dbReference type="NCBI Taxonomy" id="408172"/>
    <lineage>
        <taxon>unclassified sequences</taxon>
        <taxon>metagenomes</taxon>
        <taxon>ecological metagenomes</taxon>
    </lineage>
</organism>
<dbReference type="Pfam" id="PF00448">
    <property type="entry name" value="SRP54"/>
    <property type="match status" value="1"/>
</dbReference>
<proteinExistence type="inferred from homology"/>
<dbReference type="GO" id="GO:0006614">
    <property type="term" value="P:SRP-dependent cotranslational protein targeting to membrane"/>
    <property type="evidence" value="ECO:0007669"/>
    <property type="project" value="InterPro"/>
</dbReference>
<dbReference type="InterPro" id="IPR004125">
    <property type="entry name" value="Signal_recog_particle_SRP54_M"/>
</dbReference>
<dbReference type="GO" id="GO:0005786">
    <property type="term" value="C:signal recognition particle, endoplasmic reticulum targeting"/>
    <property type="evidence" value="ECO:0007669"/>
    <property type="project" value="UniProtKB-KW"/>
</dbReference>
<evidence type="ECO:0000256" key="6">
    <source>
        <dbReference type="ARBA" id="ARBA00023135"/>
    </source>
</evidence>
<dbReference type="EMBL" id="UINC01001705">
    <property type="protein sequence ID" value="SUZ86923.1"/>
    <property type="molecule type" value="Genomic_DNA"/>
</dbReference>
<evidence type="ECO:0000259" key="9">
    <source>
        <dbReference type="PROSITE" id="PS00300"/>
    </source>
</evidence>
<dbReference type="PANTHER" id="PTHR11564">
    <property type="entry name" value="SIGNAL RECOGNITION PARTICLE 54K PROTEIN SRP54"/>
    <property type="match status" value="1"/>
</dbReference>
<dbReference type="InterPro" id="IPR027417">
    <property type="entry name" value="P-loop_NTPase"/>
</dbReference>
<keyword evidence="7" id="KW-0687">Ribonucleoprotein</keyword>
<dbReference type="SUPFAM" id="SSF47446">
    <property type="entry name" value="Signal peptide-binding domain"/>
    <property type="match status" value="1"/>
</dbReference>
<evidence type="ECO:0000256" key="2">
    <source>
        <dbReference type="ARBA" id="ARBA00022741"/>
    </source>
</evidence>
<comment type="similarity">
    <text evidence="1">Belongs to the GTP-binding SRP family. SRP54 subfamily.</text>
</comment>
<keyword evidence="3" id="KW-0378">Hydrolase</keyword>
<keyword evidence="2" id="KW-0547">Nucleotide-binding</keyword>
<dbReference type="InterPro" id="IPR004780">
    <property type="entry name" value="SRP"/>
</dbReference>
<dbReference type="GO" id="GO:0003924">
    <property type="term" value="F:GTPase activity"/>
    <property type="evidence" value="ECO:0007669"/>
    <property type="project" value="InterPro"/>
</dbReference>
<dbReference type="InterPro" id="IPR036891">
    <property type="entry name" value="Signal_recog_part_SRP54_M_sf"/>
</dbReference>
<dbReference type="Pfam" id="PF02978">
    <property type="entry name" value="SRP_SPB"/>
    <property type="match status" value="1"/>
</dbReference>
<dbReference type="InterPro" id="IPR003593">
    <property type="entry name" value="AAA+_ATPase"/>
</dbReference>
<dbReference type="SMART" id="SM00963">
    <property type="entry name" value="SRP54_N"/>
    <property type="match status" value="1"/>
</dbReference>
<evidence type="ECO:0000256" key="8">
    <source>
        <dbReference type="ARBA" id="ARBA00035672"/>
    </source>
</evidence>
<dbReference type="GO" id="GO:0005525">
    <property type="term" value="F:GTP binding"/>
    <property type="evidence" value="ECO:0007669"/>
    <property type="project" value="UniProtKB-KW"/>
</dbReference>
<dbReference type="HAMAP" id="MF_00306">
    <property type="entry name" value="SRP54"/>
    <property type="match status" value="1"/>
</dbReference>
<sequence length="432" mass="46887">MFDELGNKLDRVLGKFRQRGVITEPMIRDGLREVRRVLLEADVNYKVTRQFLERVQERALGEQVIKSVSPGQQVVKIVQDELAALLGEGPATLEWASSVPTVILVVGLQGSGKTTTAAKLAKRLSGEGRAPLLVACDQYRPAAVDQLVTLGEQVGVPVHRGESGEDPVAVANAAVEAARRDNRAVLIVDTAGRLQIDEPMMDELRRLKADLAPQEILLVADAMTGQEAVKIAEGFDDVLGLSGVILTKMDGDARGGAALSIRGVVGKPIKFVGVGETVDDLELTDPDRMAGRILKMGDVVGLVERAERALDPGAHEELQQQMLKGGFTLEDFLTAMRQVQKMGPVEQLLKMIPGGAKAIPAGGLDPRRMKHVEAIILSMTKAERSRPEILDGSRRARIAKGSGRPVSEVNRLLKQFKETQKFMKQMRGMLPV</sequence>
<dbReference type="Gene3D" id="1.20.120.140">
    <property type="entry name" value="Signal recognition particle SRP54, nucleotide-binding domain"/>
    <property type="match status" value="1"/>
</dbReference>
<evidence type="ECO:0000256" key="4">
    <source>
        <dbReference type="ARBA" id="ARBA00022884"/>
    </source>
</evidence>
<dbReference type="Gene3D" id="1.10.260.30">
    <property type="entry name" value="Signal recognition particle, SRP54 subunit, M-domain"/>
    <property type="match status" value="1"/>
</dbReference>
<keyword evidence="4" id="KW-0694">RNA-binding</keyword>
<evidence type="ECO:0000256" key="7">
    <source>
        <dbReference type="ARBA" id="ARBA00023274"/>
    </source>
</evidence>
<evidence type="ECO:0000256" key="3">
    <source>
        <dbReference type="ARBA" id="ARBA00022801"/>
    </source>
</evidence>
<dbReference type="SMART" id="SM00962">
    <property type="entry name" value="SRP54"/>
    <property type="match status" value="1"/>
</dbReference>
<dbReference type="SMART" id="SM00382">
    <property type="entry name" value="AAA"/>
    <property type="match status" value="1"/>
</dbReference>
<keyword evidence="5" id="KW-0342">GTP-binding</keyword>
<dbReference type="AlphaFoldDB" id="A0A381RC60"/>
<reference evidence="10" key="1">
    <citation type="submission" date="2018-05" db="EMBL/GenBank/DDBJ databases">
        <authorList>
            <person name="Lanie J.A."/>
            <person name="Ng W.-L."/>
            <person name="Kazmierczak K.M."/>
            <person name="Andrzejewski T.M."/>
            <person name="Davidsen T.M."/>
            <person name="Wayne K.J."/>
            <person name="Tettelin H."/>
            <person name="Glass J.I."/>
            <person name="Rusch D."/>
            <person name="Podicherti R."/>
            <person name="Tsui H.-C.T."/>
            <person name="Winkler M.E."/>
        </authorList>
    </citation>
    <scope>NUCLEOTIDE SEQUENCE</scope>
</reference>
<dbReference type="InterPro" id="IPR042101">
    <property type="entry name" value="SRP54_N_sf"/>
</dbReference>
<feature type="domain" description="SRP54-type proteins GTP-binding" evidence="9">
    <location>
        <begin position="268"/>
        <end position="281"/>
    </location>
</feature>
<dbReference type="InterPro" id="IPR022941">
    <property type="entry name" value="SRP54"/>
</dbReference>
<name>A0A381RC60_9ZZZZ</name>
<keyword evidence="6" id="KW-0733">Signal recognition particle</keyword>
<dbReference type="InterPro" id="IPR000897">
    <property type="entry name" value="SRP54_GTPase_dom"/>
</dbReference>
<dbReference type="Pfam" id="PF02881">
    <property type="entry name" value="SRP54_N"/>
    <property type="match status" value="1"/>
</dbReference>
<dbReference type="EC" id="3.6.5.4" evidence="8"/>
<dbReference type="CDD" id="cd18539">
    <property type="entry name" value="SRP_G"/>
    <property type="match status" value="1"/>
</dbReference>
<evidence type="ECO:0000256" key="5">
    <source>
        <dbReference type="ARBA" id="ARBA00023134"/>
    </source>
</evidence>
<evidence type="ECO:0000313" key="10">
    <source>
        <dbReference type="EMBL" id="SUZ86923.1"/>
    </source>
</evidence>
<dbReference type="InterPro" id="IPR013822">
    <property type="entry name" value="Signal_recog_particl_SRP54_hlx"/>
</dbReference>
<dbReference type="PROSITE" id="PS00300">
    <property type="entry name" value="SRP54"/>
    <property type="match status" value="1"/>
</dbReference>
<dbReference type="PANTHER" id="PTHR11564:SF5">
    <property type="entry name" value="SIGNAL RECOGNITION PARTICLE SUBUNIT SRP54"/>
    <property type="match status" value="1"/>
</dbReference>